<evidence type="ECO:0000313" key="2">
    <source>
        <dbReference type="Proteomes" id="UP000028924"/>
    </source>
</evidence>
<dbReference type="KEGG" id="apro:F751_0968"/>
<dbReference type="Proteomes" id="UP000028924">
    <property type="component" value="Unassembled WGS sequence"/>
</dbReference>
<dbReference type="RefSeq" id="XP_011401165.1">
    <property type="nucleotide sequence ID" value="XM_011402863.1"/>
</dbReference>
<gene>
    <name evidence="1" type="ORF">F751_0968</name>
</gene>
<accession>A0A087SQZ9</accession>
<dbReference type="EMBL" id="KL662163">
    <property type="protein sequence ID" value="KFM28153.1"/>
    <property type="molecule type" value="Genomic_DNA"/>
</dbReference>
<organism evidence="1 2">
    <name type="scientific">Auxenochlorella protothecoides</name>
    <name type="common">Green microalga</name>
    <name type="synonym">Chlorella protothecoides</name>
    <dbReference type="NCBI Taxonomy" id="3075"/>
    <lineage>
        <taxon>Eukaryota</taxon>
        <taxon>Viridiplantae</taxon>
        <taxon>Chlorophyta</taxon>
        <taxon>core chlorophytes</taxon>
        <taxon>Trebouxiophyceae</taxon>
        <taxon>Chlorellales</taxon>
        <taxon>Chlorellaceae</taxon>
        <taxon>Auxenochlorella</taxon>
    </lineage>
</organism>
<dbReference type="AlphaFoldDB" id="A0A087SQZ9"/>
<protein>
    <submittedName>
        <fullName evidence="1">Uncharacterized protein</fullName>
    </submittedName>
</protein>
<reference evidence="1 2" key="1">
    <citation type="journal article" date="2014" name="BMC Genomics">
        <title>Oil accumulation mechanisms of the oleaginous microalga Chlorella protothecoides revealed through its genome, transcriptomes, and proteomes.</title>
        <authorList>
            <person name="Gao C."/>
            <person name="Wang Y."/>
            <person name="Shen Y."/>
            <person name="Yan D."/>
            <person name="He X."/>
            <person name="Dai J."/>
            <person name="Wu Q."/>
        </authorList>
    </citation>
    <scope>NUCLEOTIDE SEQUENCE [LARGE SCALE GENOMIC DNA]</scope>
    <source>
        <strain evidence="1 2">0710</strain>
    </source>
</reference>
<evidence type="ECO:0000313" key="1">
    <source>
        <dbReference type="EMBL" id="KFM28153.1"/>
    </source>
</evidence>
<sequence>MTWMLTPSSDPAGPPAPGPARAVAFLLAIPCWRRGAHRPGMRLRPVDGELSI</sequence>
<proteinExistence type="predicted"/>
<dbReference type="GeneID" id="23612359"/>
<name>A0A087SQZ9_AUXPR</name>
<keyword evidence="2" id="KW-1185">Reference proteome</keyword>